<evidence type="ECO:0000313" key="1">
    <source>
        <dbReference type="EMBL" id="RNA09179.1"/>
    </source>
</evidence>
<keyword evidence="2" id="KW-1185">Reference proteome</keyword>
<name>A0A3M7QD34_BRAPC</name>
<proteinExistence type="predicted"/>
<organism evidence="1 2">
    <name type="scientific">Brachionus plicatilis</name>
    <name type="common">Marine rotifer</name>
    <name type="synonym">Brachionus muelleri</name>
    <dbReference type="NCBI Taxonomy" id="10195"/>
    <lineage>
        <taxon>Eukaryota</taxon>
        <taxon>Metazoa</taxon>
        <taxon>Spiralia</taxon>
        <taxon>Gnathifera</taxon>
        <taxon>Rotifera</taxon>
        <taxon>Eurotatoria</taxon>
        <taxon>Monogononta</taxon>
        <taxon>Pseudotrocha</taxon>
        <taxon>Ploima</taxon>
        <taxon>Brachionidae</taxon>
        <taxon>Brachionus</taxon>
    </lineage>
</organism>
<dbReference type="AlphaFoldDB" id="A0A3M7QD34"/>
<evidence type="ECO:0000313" key="2">
    <source>
        <dbReference type="Proteomes" id="UP000276133"/>
    </source>
</evidence>
<comment type="caution">
    <text evidence="1">The sequence shown here is derived from an EMBL/GenBank/DDBJ whole genome shotgun (WGS) entry which is preliminary data.</text>
</comment>
<reference evidence="1 2" key="1">
    <citation type="journal article" date="2018" name="Sci. Rep.">
        <title>Genomic signatures of local adaptation to the degree of environmental predictability in rotifers.</title>
        <authorList>
            <person name="Franch-Gras L."/>
            <person name="Hahn C."/>
            <person name="Garcia-Roger E.M."/>
            <person name="Carmona M.J."/>
            <person name="Serra M."/>
            <person name="Gomez A."/>
        </authorList>
    </citation>
    <scope>NUCLEOTIDE SEQUENCE [LARGE SCALE GENOMIC DNA]</scope>
    <source>
        <strain evidence="1">HYR1</strain>
    </source>
</reference>
<gene>
    <name evidence="1" type="ORF">BpHYR1_001050</name>
</gene>
<accession>A0A3M7QD34</accession>
<dbReference type="EMBL" id="REGN01006528">
    <property type="protein sequence ID" value="RNA09179.1"/>
    <property type="molecule type" value="Genomic_DNA"/>
</dbReference>
<sequence length="67" mass="7741">MPGRSQFRGEYRSIATKFVFRTNVPETKLVKILDVFIIYFDGALTRKKIADKIFLKKEQIKSGCGNK</sequence>
<dbReference type="Proteomes" id="UP000276133">
    <property type="component" value="Unassembled WGS sequence"/>
</dbReference>
<protein>
    <submittedName>
        <fullName evidence="1">Uncharacterized protein</fullName>
    </submittedName>
</protein>